<comment type="function">
    <text evidence="14">Cytoplasmic and mitochondrial threonylcarbamoyl-AMP synthase required for the formation of a threonylcarbamoyl group on adenosine at position 37 (t(6)A37) in tRNAs that read codons beginning with adenine. Catalyzes the conversion of L-threonine, HCO(3)(-)/CO(2) and ATP to give threonylcarbamoyl-AMP (TC-AMP) as the acyladenylate intermediate, with the release of diphosphate. Participates in t(6)A37 formation in cytoplasmic and mitochondrial tRNAs. May regulate the activity of some transporters.</text>
</comment>
<dbReference type="PROSITE" id="PS51163">
    <property type="entry name" value="YRDC"/>
    <property type="match status" value="1"/>
</dbReference>
<evidence type="ECO:0000256" key="5">
    <source>
        <dbReference type="ARBA" id="ARBA00012584"/>
    </source>
</evidence>
<keyword evidence="8" id="KW-0963">Cytoplasm</keyword>
<dbReference type="PANTHER" id="PTHR17490">
    <property type="entry name" value="SUA5"/>
    <property type="match status" value="1"/>
</dbReference>
<comment type="subunit">
    <text evidence="15">Interacts with RSC1A1.</text>
</comment>
<dbReference type="GO" id="GO:0003725">
    <property type="term" value="F:double-stranded RNA binding"/>
    <property type="evidence" value="ECO:0007669"/>
    <property type="project" value="InterPro"/>
</dbReference>
<dbReference type="PANTHER" id="PTHR17490:SF10">
    <property type="entry name" value="THREONYLCARBAMOYL-AMP SYNTHASE"/>
    <property type="match status" value="1"/>
</dbReference>
<dbReference type="EMBL" id="KL363342">
    <property type="protein sequence ID" value="KFD47033.1"/>
    <property type="molecule type" value="Genomic_DNA"/>
</dbReference>
<dbReference type="GO" id="GO:0006450">
    <property type="term" value="P:regulation of translational fidelity"/>
    <property type="evidence" value="ECO:0007669"/>
    <property type="project" value="TreeGrafter"/>
</dbReference>
<dbReference type="GO" id="GO:0000049">
    <property type="term" value="F:tRNA binding"/>
    <property type="evidence" value="ECO:0007669"/>
    <property type="project" value="TreeGrafter"/>
</dbReference>
<evidence type="ECO:0000256" key="3">
    <source>
        <dbReference type="ARBA" id="ARBA00004496"/>
    </source>
</evidence>
<keyword evidence="19" id="KW-1185">Reference proteome</keyword>
<dbReference type="EMBL" id="KL367514">
    <property type="protein sequence ID" value="KFD67524.1"/>
    <property type="molecule type" value="Genomic_DNA"/>
</dbReference>
<dbReference type="OrthoDB" id="3648309at2759"/>
<dbReference type="InterPro" id="IPR050156">
    <property type="entry name" value="TC-AMP_synthase_SUA5"/>
</dbReference>
<dbReference type="SUPFAM" id="SSF55821">
    <property type="entry name" value="YrdC/RibB"/>
    <property type="match status" value="1"/>
</dbReference>
<accession>A0A085NDH8</accession>
<evidence type="ECO:0000256" key="8">
    <source>
        <dbReference type="ARBA" id="ARBA00022490"/>
    </source>
</evidence>
<evidence type="ECO:0000313" key="17">
    <source>
        <dbReference type="EMBL" id="KFD47033.1"/>
    </source>
</evidence>
<protein>
    <recommendedName>
        <fullName evidence="6">Threonylcarbamoyl-AMP synthase</fullName>
        <ecNumber evidence="5">2.7.7.87</ecNumber>
    </recommendedName>
</protein>
<dbReference type="InterPro" id="IPR017945">
    <property type="entry name" value="DHBP_synth_RibB-like_a/b_dom"/>
</dbReference>
<dbReference type="Gene3D" id="3.90.870.10">
    <property type="entry name" value="DHBP synthase"/>
    <property type="match status" value="1"/>
</dbReference>
<dbReference type="Pfam" id="PF01300">
    <property type="entry name" value="Sua5_yciO_yrdC"/>
    <property type="match status" value="1"/>
</dbReference>
<dbReference type="Proteomes" id="UP000030764">
    <property type="component" value="Unassembled WGS sequence"/>
</dbReference>
<keyword evidence="12" id="KW-0472">Membrane</keyword>
<sequence length="228" mass="24386">MSLINKVNKLVIPLSSMAECIGQAVCCLKGGGIVALPTDTIYGIAVTLEHTKKLYEVKRRASNKPVAVCLPSVSEIEKYAVLTIPSSLLNALLPGPYTLLFERSDGLPDIVNPGVPLVGIRVVRSVFIAEVCRQVGQPLALTSANVSNSTNSLAVSDFHDLFPYLSLVIDGGTIQSDLPRHLSGSTVIDLSIPGHYKIVREGRGLSHGVSLLTHPDYNLSLSCDKCHC</sequence>
<dbReference type="GO" id="GO:0005739">
    <property type="term" value="C:mitochondrion"/>
    <property type="evidence" value="ECO:0007669"/>
    <property type="project" value="UniProtKB-SubCell"/>
</dbReference>
<evidence type="ECO:0000256" key="9">
    <source>
        <dbReference type="ARBA" id="ARBA00022679"/>
    </source>
</evidence>
<evidence type="ECO:0000256" key="12">
    <source>
        <dbReference type="ARBA" id="ARBA00023136"/>
    </source>
</evidence>
<comment type="similarity">
    <text evidence="4">Belongs to the SUA5 family.</text>
</comment>
<keyword evidence="7" id="KW-1003">Cell membrane</keyword>
<name>A0A085NDH8_9BILA</name>
<evidence type="ECO:0000256" key="4">
    <source>
        <dbReference type="ARBA" id="ARBA00007663"/>
    </source>
</evidence>
<comment type="catalytic activity">
    <reaction evidence="13">
        <text>L-threonine + hydrogencarbonate + ATP = L-threonylcarbamoyladenylate + diphosphate + H2O</text>
        <dbReference type="Rhea" id="RHEA:36407"/>
        <dbReference type="ChEBI" id="CHEBI:15377"/>
        <dbReference type="ChEBI" id="CHEBI:17544"/>
        <dbReference type="ChEBI" id="CHEBI:30616"/>
        <dbReference type="ChEBI" id="CHEBI:33019"/>
        <dbReference type="ChEBI" id="CHEBI:57926"/>
        <dbReference type="ChEBI" id="CHEBI:73682"/>
        <dbReference type="EC" id="2.7.7.87"/>
    </reaction>
</comment>
<keyword evidence="9" id="KW-0808">Transferase</keyword>
<gene>
    <name evidence="17" type="ORF">M513_12076</name>
    <name evidence="18" type="ORF">M514_12076</name>
</gene>
<dbReference type="InterPro" id="IPR006070">
    <property type="entry name" value="Sua5-like_dom"/>
</dbReference>
<evidence type="ECO:0000256" key="1">
    <source>
        <dbReference type="ARBA" id="ARBA00004173"/>
    </source>
</evidence>
<evidence type="ECO:0000256" key="15">
    <source>
        <dbReference type="ARBA" id="ARBA00063146"/>
    </source>
</evidence>
<evidence type="ECO:0000313" key="18">
    <source>
        <dbReference type="EMBL" id="KFD67524.1"/>
    </source>
</evidence>
<dbReference type="Proteomes" id="UP000030758">
    <property type="component" value="Unassembled WGS sequence"/>
</dbReference>
<dbReference type="AlphaFoldDB" id="A0A085NDH8"/>
<feature type="domain" description="YrdC-like" evidence="16">
    <location>
        <begin position="18"/>
        <end position="204"/>
    </location>
</feature>
<evidence type="ECO:0000256" key="10">
    <source>
        <dbReference type="ARBA" id="ARBA00022946"/>
    </source>
</evidence>
<evidence type="ECO:0000256" key="2">
    <source>
        <dbReference type="ARBA" id="ARBA00004202"/>
    </source>
</evidence>
<comment type="subcellular location">
    <subcellularLocation>
        <location evidence="2">Cell membrane</location>
        <topology evidence="2">Peripheral membrane protein</topology>
    </subcellularLocation>
    <subcellularLocation>
        <location evidence="3">Cytoplasm</location>
    </subcellularLocation>
    <subcellularLocation>
        <location evidence="1">Mitochondrion</location>
    </subcellularLocation>
</comment>
<dbReference type="GO" id="GO:0061710">
    <property type="term" value="F:L-threonylcarbamoyladenylate synthase"/>
    <property type="evidence" value="ECO:0007669"/>
    <property type="project" value="UniProtKB-EC"/>
</dbReference>
<organism evidence="18">
    <name type="scientific">Trichuris suis</name>
    <name type="common">pig whipworm</name>
    <dbReference type="NCBI Taxonomy" id="68888"/>
    <lineage>
        <taxon>Eukaryota</taxon>
        <taxon>Metazoa</taxon>
        <taxon>Ecdysozoa</taxon>
        <taxon>Nematoda</taxon>
        <taxon>Enoplea</taxon>
        <taxon>Dorylaimia</taxon>
        <taxon>Trichinellida</taxon>
        <taxon>Trichuridae</taxon>
        <taxon>Trichuris</taxon>
    </lineage>
</organism>
<dbReference type="EC" id="2.7.7.87" evidence="5"/>
<keyword evidence="10" id="KW-0809">Transit peptide</keyword>
<keyword evidence="11" id="KW-0496">Mitochondrion</keyword>
<evidence type="ECO:0000256" key="11">
    <source>
        <dbReference type="ARBA" id="ARBA00023128"/>
    </source>
</evidence>
<proteinExistence type="inferred from homology"/>
<evidence type="ECO:0000256" key="7">
    <source>
        <dbReference type="ARBA" id="ARBA00022475"/>
    </source>
</evidence>
<evidence type="ECO:0000313" key="19">
    <source>
        <dbReference type="Proteomes" id="UP000030764"/>
    </source>
</evidence>
<reference evidence="18 19" key="1">
    <citation type="journal article" date="2014" name="Nat. Genet.">
        <title>Genome and transcriptome of the porcine whipworm Trichuris suis.</title>
        <authorList>
            <person name="Jex A.R."/>
            <person name="Nejsum P."/>
            <person name="Schwarz E.M."/>
            <person name="Hu L."/>
            <person name="Young N.D."/>
            <person name="Hall R.S."/>
            <person name="Korhonen P.K."/>
            <person name="Liao S."/>
            <person name="Thamsborg S."/>
            <person name="Xia J."/>
            <person name="Xu P."/>
            <person name="Wang S."/>
            <person name="Scheerlinck J.P."/>
            <person name="Hofmann A."/>
            <person name="Sternberg P.W."/>
            <person name="Wang J."/>
            <person name="Gasser R.B."/>
        </authorList>
    </citation>
    <scope>NUCLEOTIDE SEQUENCE [LARGE SCALE GENOMIC DNA]</scope>
    <source>
        <strain evidence="18">DCEP-RM93F</strain>
        <strain evidence="17">DCEP-RM93M</strain>
    </source>
</reference>
<evidence type="ECO:0000256" key="14">
    <source>
        <dbReference type="ARBA" id="ARBA00058524"/>
    </source>
</evidence>
<dbReference type="GO" id="GO:0005886">
    <property type="term" value="C:plasma membrane"/>
    <property type="evidence" value="ECO:0007669"/>
    <property type="project" value="UniProtKB-SubCell"/>
</dbReference>
<evidence type="ECO:0000256" key="6">
    <source>
        <dbReference type="ARBA" id="ARBA00015492"/>
    </source>
</evidence>
<evidence type="ECO:0000259" key="16">
    <source>
        <dbReference type="PROSITE" id="PS51163"/>
    </source>
</evidence>
<dbReference type="FunFam" id="3.90.870.10:FF:000007">
    <property type="entry name" value="YrdC N6-threonylcarbamoyltransferase domain containing"/>
    <property type="match status" value="1"/>
</dbReference>
<evidence type="ECO:0000256" key="13">
    <source>
        <dbReference type="ARBA" id="ARBA00048366"/>
    </source>
</evidence>